<organism evidence="2 3">
    <name type="scientific">Lachnospira pectinoschiza</name>
    <dbReference type="NCBI Taxonomy" id="28052"/>
    <lineage>
        <taxon>Bacteria</taxon>
        <taxon>Bacillati</taxon>
        <taxon>Bacillota</taxon>
        <taxon>Clostridia</taxon>
        <taxon>Lachnospirales</taxon>
        <taxon>Lachnospiraceae</taxon>
        <taxon>Lachnospira</taxon>
    </lineage>
</organism>
<feature type="domain" description="Porphobilinogen deaminase N-terminal" evidence="1">
    <location>
        <begin position="90"/>
        <end position="200"/>
    </location>
</feature>
<dbReference type="EMBL" id="FNHZ01000005">
    <property type="protein sequence ID" value="SDN05958.1"/>
    <property type="molecule type" value="Genomic_DNA"/>
</dbReference>
<dbReference type="GO" id="GO:0004418">
    <property type="term" value="F:hydroxymethylbilane synthase activity"/>
    <property type="evidence" value="ECO:0007669"/>
    <property type="project" value="InterPro"/>
</dbReference>
<sequence length="302" mass="34888">MRRDFAYIRVGVYASTLSIRLGEQVVKKLQRVNRDKYIELVRIKPVTRKKGEEFELLANALQGDKIDMAAIFLDKLYQSEDDKIERILKKRGLSLATVMPRESEETVLVKKRFQSQKEDKLSICTDSSERLIQIEDRFPESSTEVFEGVNSCLRELSRGNVSCAILPMYAIKVMSKDKYRGFEYLNYDRKRFIPSMGQGIPLLIERDGEGLELSSKRLLDGDAAYEVFMEREIYDKIKELDKENRLDYLTINAKASLNKLDINVFLDIEGCAFRINKKGDKLDKNVITSKILEEVNDMLIGL</sequence>
<dbReference type="Pfam" id="PF01379">
    <property type="entry name" value="Porphobil_deam"/>
    <property type="match status" value="1"/>
</dbReference>
<protein>
    <submittedName>
        <fullName evidence="2">Hydroxymethylbilane synthase</fullName>
    </submittedName>
</protein>
<dbReference type="Proteomes" id="UP000187651">
    <property type="component" value="Unassembled WGS sequence"/>
</dbReference>
<evidence type="ECO:0000259" key="1">
    <source>
        <dbReference type="Pfam" id="PF01379"/>
    </source>
</evidence>
<name>A0A1G9YA44_9FIRM</name>
<dbReference type="AlphaFoldDB" id="A0A1G9YA44"/>
<dbReference type="Gene3D" id="3.40.190.10">
    <property type="entry name" value="Periplasmic binding protein-like II"/>
    <property type="match status" value="2"/>
</dbReference>
<evidence type="ECO:0000313" key="3">
    <source>
        <dbReference type="Proteomes" id="UP000187651"/>
    </source>
</evidence>
<dbReference type="SUPFAM" id="SSF53850">
    <property type="entry name" value="Periplasmic binding protein-like II"/>
    <property type="match status" value="1"/>
</dbReference>
<dbReference type="RefSeq" id="WP_074521806.1">
    <property type="nucleotide sequence ID" value="NZ_FNHZ01000005.1"/>
</dbReference>
<proteinExistence type="predicted"/>
<dbReference type="GO" id="GO:0033014">
    <property type="term" value="P:tetrapyrrole biosynthetic process"/>
    <property type="evidence" value="ECO:0007669"/>
    <property type="project" value="InterPro"/>
</dbReference>
<evidence type="ECO:0000313" key="2">
    <source>
        <dbReference type="EMBL" id="SDN05958.1"/>
    </source>
</evidence>
<gene>
    <name evidence="2" type="ORF">SAMN05216544_1752</name>
</gene>
<dbReference type="InterPro" id="IPR022417">
    <property type="entry name" value="Porphobilin_deaminase_N"/>
</dbReference>
<keyword evidence="3" id="KW-1185">Reference proteome</keyword>
<reference evidence="3" key="1">
    <citation type="submission" date="2016-10" db="EMBL/GenBank/DDBJ databases">
        <authorList>
            <person name="Varghese N."/>
            <person name="Submissions S."/>
        </authorList>
    </citation>
    <scope>NUCLEOTIDE SEQUENCE [LARGE SCALE GENOMIC DNA]</scope>
    <source>
        <strain evidence="3">M83</strain>
    </source>
</reference>
<dbReference type="OrthoDB" id="9810298at2"/>
<accession>A0A1G9YA44</accession>